<evidence type="ECO:0000313" key="3">
    <source>
        <dbReference type="EMBL" id="JAP97326.1"/>
    </source>
</evidence>
<name>A0A0A9YLV9_LYGHE</name>
<proteinExistence type="predicted"/>
<dbReference type="EMBL" id="GDHC01013559">
    <property type="protein sequence ID" value="JAQ05070.1"/>
    <property type="molecule type" value="Transcribed_RNA"/>
</dbReference>
<dbReference type="EMBL" id="GBHO01011522">
    <property type="protein sequence ID" value="JAG32082.1"/>
    <property type="molecule type" value="Transcribed_RNA"/>
</dbReference>
<dbReference type="AlphaFoldDB" id="A0A0A9YLV9"/>
<sequence>MCSNQQHHPHTIVCRLPHSANSYDSPANGVVGGVPQCSCCMATSPLQCKPPAAVRFHPTTHCTAAPPVVVSLHAPPPLPVQLPPQSTSPTAQQQCSTQPPAPTLKRICFAADPGGLLQRCGLYLCTRVRVGAAVEAAGGTSVDSVDARNPPPVSVSAPPLQVLARPSVLRTSAQETVSVPQTPGRIWTGYQDGGI</sequence>
<evidence type="ECO:0000313" key="4">
    <source>
        <dbReference type="EMBL" id="JAQ05070.1"/>
    </source>
</evidence>
<protein>
    <submittedName>
        <fullName evidence="2">Uncharacterized protein</fullName>
    </submittedName>
</protein>
<reference evidence="3" key="3">
    <citation type="journal article" date="2016" name="Gigascience">
        <title>De novo construction of an expanded transcriptome assembly for the western tarnished plant bug, Lygus hesperus.</title>
        <authorList>
            <person name="Tassone E.E."/>
            <person name="Geib S.M."/>
            <person name="Hall B."/>
            <person name="Fabrick J.A."/>
            <person name="Brent C.S."/>
            <person name="Hull J.J."/>
        </authorList>
    </citation>
    <scope>NUCLEOTIDE SEQUENCE</scope>
</reference>
<accession>A0A0A9YLV9</accession>
<organism evidence="2">
    <name type="scientific">Lygus hesperus</name>
    <name type="common">Western plant bug</name>
    <dbReference type="NCBI Taxonomy" id="30085"/>
    <lineage>
        <taxon>Eukaryota</taxon>
        <taxon>Metazoa</taxon>
        <taxon>Ecdysozoa</taxon>
        <taxon>Arthropoda</taxon>
        <taxon>Hexapoda</taxon>
        <taxon>Insecta</taxon>
        <taxon>Pterygota</taxon>
        <taxon>Neoptera</taxon>
        <taxon>Paraneoptera</taxon>
        <taxon>Hemiptera</taxon>
        <taxon>Heteroptera</taxon>
        <taxon>Panheteroptera</taxon>
        <taxon>Cimicomorpha</taxon>
        <taxon>Miridae</taxon>
        <taxon>Mirini</taxon>
        <taxon>Lygus</taxon>
    </lineage>
</organism>
<reference evidence="2" key="1">
    <citation type="journal article" date="2014" name="PLoS ONE">
        <title>Transcriptome-Based Identification of ABC Transporters in the Western Tarnished Plant Bug Lygus hesperus.</title>
        <authorList>
            <person name="Hull J.J."/>
            <person name="Chaney K."/>
            <person name="Geib S.M."/>
            <person name="Fabrick J.A."/>
            <person name="Brent C.S."/>
            <person name="Walsh D."/>
            <person name="Lavine L.C."/>
        </authorList>
    </citation>
    <scope>NUCLEOTIDE SEQUENCE</scope>
</reference>
<dbReference type="EMBL" id="GDHC01021302">
    <property type="protein sequence ID" value="JAP97326.1"/>
    <property type="molecule type" value="Transcribed_RNA"/>
</dbReference>
<dbReference type="EMBL" id="GBHO01011521">
    <property type="protein sequence ID" value="JAG32083.1"/>
    <property type="molecule type" value="Transcribed_RNA"/>
</dbReference>
<reference evidence="2" key="2">
    <citation type="submission" date="2014-07" db="EMBL/GenBank/DDBJ databases">
        <authorList>
            <person name="Hull J."/>
        </authorList>
    </citation>
    <scope>NUCLEOTIDE SEQUENCE</scope>
</reference>
<gene>
    <name evidence="2" type="ORF">CM83_5737</name>
    <name evidence="1" type="ORF">CM83_5738</name>
    <name evidence="4" type="ORF">g.12274</name>
    <name evidence="3" type="ORF">g.12276</name>
</gene>
<evidence type="ECO:0000313" key="2">
    <source>
        <dbReference type="EMBL" id="JAG32083.1"/>
    </source>
</evidence>
<evidence type="ECO:0000313" key="1">
    <source>
        <dbReference type="EMBL" id="JAG32082.1"/>
    </source>
</evidence>